<dbReference type="GO" id="GO:0006974">
    <property type="term" value="P:DNA damage response"/>
    <property type="evidence" value="ECO:0007669"/>
    <property type="project" value="TreeGrafter"/>
</dbReference>
<comment type="caution">
    <text evidence="2">The sequence shown here is derived from an EMBL/GenBank/DDBJ whole genome shotgun (WGS) entry which is preliminary data.</text>
</comment>
<feature type="signal peptide" evidence="1">
    <location>
        <begin position="1"/>
        <end position="21"/>
    </location>
</feature>
<name>A0A2W5E1F4_9BURK</name>
<gene>
    <name evidence="2" type="ORF">DI603_01010</name>
</gene>
<evidence type="ECO:0000256" key="1">
    <source>
        <dbReference type="SAM" id="SignalP"/>
    </source>
</evidence>
<reference evidence="2 3" key="1">
    <citation type="submission" date="2017-08" db="EMBL/GenBank/DDBJ databases">
        <title>Infants hospitalized years apart are colonized by the same room-sourced microbial strains.</title>
        <authorList>
            <person name="Brooks B."/>
            <person name="Olm M.R."/>
            <person name="Firek B.A."/>
            <person name="Baker R."/>
            <person name="Thomas B.C."/>
            <person name="Morowitz M.J."/>
            <person name="Banfield J.F."/>
        </authorList>
    </citation>
    <scope>NUCLEOTIDE SEQUENCE [LARGE SCALE GENOMIC DNA]</scope>
    <source>
        <strain evidence="2">S2_012_000_R2_81</strain>
    </source>
</reference>
<dbReference type="PANTHER" id="PTHR34387:SF1">
    <property type="entry name" value="PERIPLASMIC IMMUNOGENIC PROTEIN"/>
    <property type="match status" value="1"/>
</dbReference>
<dbReference type="PANTHER" id="PTHR34387">
    <property type="entry name" value="SLR1258 PROTEIN"/>
    <property type="match status" value="1"/>
</dbReference>
<dbReference type="AlphaFoldDB" id="A0A2W5E1F4"/>
<evidence type="ECO:0000313" key="2">
    <source>
        <dbReference type="EMBL" id="PZP36573.1"/>
    </source>
</evidence>
<organism evidence="2 3">
    <name type="scientific">Roseateles depolymerans</name>
    <dbReference type="NCBI Taxonomy" id="76731"/>
    <lineage>
        <taxon>Bacteria</taxon>
        <taxon>Pseudomonadati</taxon>
        <taxon>Pseudomonadota</taxon>
        <taxon>Betaproteobacteria</taxon>
        <taxon>Burkholderiales</taxon>
        <taxon>Sphaerotilaceae</taxon>
        <taxon>Roseateles</taxon>
    </lineage>
</organism>
<dbReference type="Pfam" id="PF04402">
    <property type="entry name" value="SIMPL"/>
    <property type="match status" value="1"/>
</dbReference>
<keyword evidence="1" id="KW-0732">Signal</keyword>
<feature type="chain" id="PRO_5015930438" evidence="1">
    <location>
        <begin position="22"/>
        <end position="236"/>
    </location>
</feature>
<protein>
    <submittedName>
        <fullName evidence="2">SIMPL domain-containing protein</fullName>
    </submittedName>
</protein>
<dbReference type="Proteomes" id="UP000249633">
    <property type="component" value="Unassembled WGS sequence"/>
</dbReference>
<dbReference type="InterPro" id="IPR052022">
    <property type="entry name" value="26kDa_periplasmic_antigen"/>
</dbReference>
<dbReference type="Gene3D" id="3.30.110.170">
    <property type="entry name" value="Protein of unknown function (DUF541), domain 1"/>
    <property type="match status" value="1"/>
</dbReference>
<dbReference type="Gene3D" id="3.30.70.2970">
    <property type="entry name" value="Protein of unknown function (DUF541), domain 2"/>
    <property type="match status" value="1"/>
</dbReference>
<evidence type="ECO:0000313" key="3">
    <source>
        <dbReference type="Proteomes" id="UP000249633"/>
    </source>
</evidence>
<accession>A0A2W5E1F4</accession>
<dbReference type="InterPro" id="IPR007497">
    <property type="entry name" value="SIMPL/DUF541"/>
</dbReference>
<sequence length="236" mass="24925">MRSLNATALALLTLTALAAHAGTDLPQDRLVLSASASTEVNRDLISLGFSTTREGSDAATVQAALKQALDAALTEARKVARPGQVDVQTGNFSLSPRYAPKTGQINGWQGSAELVVEGRDMAAIAQLSGRITTLSIARVGYGLSREARERVEGEVTAQAISRYRAKAADYARQFGYGSYVLGEVSINAEEPASRPLFKAMRAGAVLDEALPVESGKATVSVNVSGSVQLTRETMQR</sequence>
<proteinExistence type="predicted"/>
<dbReference type="EMBL" id="QFOD01000001">
    <property type="protein sequence ID" value="PZP36573.1"/>
    <property type="molecule type" value="Genomic_DNA"/>
</dbReference>